<evidence type="ECO:0000256" key="2">
    <source>
        <dbReference type="SAM" id="MobiDB-lite"/>
    </source>
</evidence>
<evidence type="ECO:0000256" key="1">
    <source>
        <dbReference type="SAM" id="Coils"/>
    </source>
</evidence>
<name>A0A8H7I2D4_9AGAM</name>
<feature type="compositionally biased region" description="Polar residues" evidence="2">
    <location>
        <begin position="1"/>
        <end position="11"/>
    </location>
</feature>
<evidence type="ECO:0000313" key="4">
    <source>
        <dbReference type="Proteomes" id="UP000614334"/>
    </source>
</evidence>
<sequence length="180" mass="19714">MRSSLQASSHAGRSYPQHHMSTHSRATSQAQSPFDQGHVEPLLLPTTSVKYGEVSLEQVTQLLLGLLNQVKRLKQEIAKIKEAGIKTQTNVENISQTVDVVKDGLQSLQHQGPRTPEGPQPKTMEETPRPLPKAKPIGLASGSPSGQNQPRLSQALPSQPQEEPHPCKHHLPLRLHVSNP</sequence>
<dbReference type="EMBL" id="JACYCF010000044">
    <property type="protein sequence ID" value="KAF8748198.1"/>
    <property type="molecule type" value="Genomic_DNA"/>
</dbReference>
<protein>
    <submittedName>
        <fullName evidence="3">Uncharacterized protein</fullName>
    </submittedName>
</protein>
<accession>A0A8H7I2D4</accession>
<evidence type="ECO:0000313" key="3">
    <source>
        <dbReference type="EMBL" id="KAF8748198.1"/>
    </source>
</evidence>
<proteinExistence type="predicted"/>
<dbReference type="AlphaFoldDB" id="A0A8H7I2D4"/>
<gene>
    <name evidence="3" type="ORF">RHS01_10972</name>
</gene>
<feature type="coiled-coil region" evidence="1">
    <location>
        <begin position="56"/>
        <end position="83"/>
    </location>
</feature>
<feature type="compositionally biased region" description="Polar residues" evidence="2">
    <location>
        <begin position="23"/>
        <end position="34"/>
    </location>
</feature>
<comment type="caution">
    <text evidence="3">The sequence shown here is derived from an EMBL/GenBank/DDBJ whole genome shotgun (WGS) entry which is preliminary data.</text>
</comment>
<feature type="compositionally biased region" description="Polar residues" evidence="2">
    <location>
        <begin position="142"/>
        <end position="161"/>
    </location>
</feature>
<dbReference type="Proteomes" id="UP000614334">
    <property type="component" value="Unassembled WGS sequence"/>
</dbReference>
<keyword evidence="1" id="KW-0175">Coiled coil</keyword>
<feature type="region of interest" description="Disordered" evidence="2">
    <location>
        <begin position="103"/>
        <end position="180"/>
    </location>
</feature>
<organism evidence="3 4">
    <name type="scientific">Rhizoctonia solani</name>
    <dbReference type="NCBI Taxonomy" id="456999"/>
    <lineage>
        <taxon>Eukaryota</taxon>
        <taxon>Fungi</taxon>
        <taxon>Dikarya</taxon>
        <taxon>Basidiomycota</taxon>
        <taxon>Agaricomycotina</taxon>
        <taxon>Agaricomycetes</taxon>
        <taxon>Cantharellales</taxon>
        <taxon>Ceratobasidiaceae</taxon>
        <taxon>Rhizoctonia</taxon>
    </lineage>
</organism>
<reference evidence="3" key="1">
    <citation type="submission" date="2020-09" db="EMBL/GenBank/DDBJ databases">
        <title>Comparative genome analyses of four rice-infecting Rhizoctonia solani isolates reveal extensive enrichment of homogalacturonan modification genes.</title>
        <authorList>
            <person name="Lee D.-Y."/>
            <person name="Jeon J."/>
            <person name="Kim K.-T."/>
            <person name="Cheong K."/>
            <person name="Song H."/>
            <person name="Choi G."/>
            <person name="Ko J."/>
            <person name="Opiyo S.O."/>
            <person name="Zuo S."/>
            <person name="Madhav S."/>
            <person name="Lee Y.-H."/>
            <person name="Wang G.-L."/>
        </authorList>
    </citation>
    <scope>NUCLEOTIDE SEQUENCE</scope>
    <source>
        <strain evidence="3">AG1-IA B2</strain>
    </source>
</reference>
<feature type="region of interest" description="Disordered" evidence="2">
    <location>
        <begin position="1"/>
        <end position="39"/>
    </location>
</feature>